<evidence type="ECO:0000256" key="9">
    <source>
        <dbReference type="ARBA" id="ARBA00022777"/>
    </source>
</evidence>
<dbReference type="EMBL" id="FZOG01000005">
    <property type="protein sequence ID" value="SNS82355.1"/>
    <property type="molecule type" value="Genomic_DNA"/>
</dbReference>
<evidence type="ECO:0000256" key="8">
    <source>
        <dbReference type="ARBA" id="ARBA00022741"/>
    </source>
</evidence>
<evidence type="ECO:0000313" key="17">
    <source>
        <dbReference type="EMBL" id="SNS82355.1"/>
    </source>
</evidence>
<dbReference type="GO" id="GO:0005524">
    <property type="term" value="F:ATP binding"/>
    <property type="evidence" value="ECO:0007669"/>
    <property type="project" value="UniProtKB-KW"/>
</dbReference>
<evidence type="ECO:0000313" key="18">
    <source>
        <dbReference type="Proteomes" id="UP000242915"/>
    </source>
</evidence>
<feature type="domain" description="HAMP" evidence="16">
    <location>
        <begin position="87"/>
        <end position="138"/>
    </location>
</feature>
<feature type="transmembrane region" description="Helical" evidence="14">
    <location>
        <begin position="29"/>
        <end position="47"/>
    </location>
</feature>
<dbReference type="InterPro" id="IPR004358">
    <property type="entry name" value="Sig_transdc_His_kin-like_C"/>
</dbReference>
<keyword evidence="6" id="KW-0808">Transferase</keyword>
<dbReference type="Pfam" id="PF02518">
    <property type="entry name" value="HATPase_c"/>
    <property type="match status" value="1"/>
</dbReference>
<evidence type="ECO:0000256" key="3">
    <source>
        <dbReference type="ARBA" id="ARBA00012438"/>
    </source>
</evidence>
<keyword evidence="7 14" id="KW-0812">Transmembrane</keyword>
<dbReference type="Proteomes" id="UP000242915">
    <property type="component" value="Unassembled WGS sequence"/>
</dbReference>
<evidence type="ECO:0000259" key="16">
    <source>
        <dbReference type="PROSITE" id="PS50885"/>
    </source>
</evidence>
<dbReference type="PRINTS" id="PR00344">
    <property type="entry name" value="BCTRLSENSOR"/>
</dbReference>
<dbReference type="InterPro" id="IPR036097">
    <property type="entry name" value="HisK_dim/P_sf"/>
</dbReference>
<dbReference type="SUPFAM" id="SSF55874">
    <property type="entry name" value="ATPase domain of HSP90 chaperone/DNA topoisomerase II/histidine kinase"/>
    <property type="match status" value="1"/>
</dbReference>
<dbReference type="Gene3D" id="3.30.565.10">
    <property type="entry name" value="Histidine kinase-like ATPase, C-terminal domain"/>
    <property type="match status" value="1"/>
</dbReference>
<evidence type="ECO:0000256" key="7">
    <source>
        <dbReference type="ARBA" id="ARBA00022692"/>
    </source>
</evidence>
<keyword evidence="4" id="KW-1003">Cell membrane</keyword>
<dbReference type="InterPro" id="IPR003594">
    <property type="entry name" value="HATPase_dom"/>
</dbReference>
<evidence type="ECO:0000256" key="13">
    <source>
        <dbReference type="ARBA" id="ARBA00023136"/>
    </source>
</evidence>
<keyword evidence="9 17" id="KW-0418">Kinase</keyword>
<keyword evidence="10" id="KW-0067">ATP-binding</keyword>
<feature type="transmembrane region" description="Helical" evidence="14">
    <location>
        <begin position="67"/>
        <end position="86"/>
    </location>
</feature>
<dbReference type="GO" id="GO:0000155">
    <property type="term" value="F:phosphorelay sensor kinase activity"/>
    <property type="evidence" value="ECO:0007669"/>
    <property type="project" value="InterPro"/>
</dbReference>
<keyword evidence="4" id="KW-0997">Cell inner membrane</keyword>
<accession>A0A239HMG5</accession>
<comment type="subcellular location">
    <subcellularLocation>
        <location evidence="2">Cell inner membrane</location>
        <topology evidence="2">Multi-pass membrane protein</topology>
    </subcellularLocation>
</comment>
<dbReference type="GO" id="GO:0005886">
    <property type="term" value="C:plasma membrane"/>
    <property type="evidence" value="ECO:0007669"/>
    <property type="project" value="UniProtKB-SubCell"/>
</dbReference>
<evidence type="ECO:0000256" key="4">
    <source>
        <dbReference type="ARBA" id="ARBA00022519"/>
    </source>
</evidence>
<keyword evidence="5" id="KW-0597">Phosphoprotein</keyword>
<dbReference type="Gene3D" id="1.10.287.130">
    <property type="match status" value="1"/>
</dbReference>
<proteinExistence type="predicted"/>
<comment type="catalytic activity">
    <reaction evidence="1">
        <text>ATP + protein L-histidine = ADP + protein N-phospho-L-histidine.</text>
        <dbReference type="EC" id="2.7.13.3"/>
    </reaction>
</comment>
<dbReference type="InterPro" id="IPR036890">
    <property type="entry name" value="HATPase_C_sf"/>
</dbReference>
<dbReference type="SUPFAM" id="SSF47384">
    <property type="entry name" value="Homodimeric domain of signal transducing histidine kinase"/>
    <property type="match status" value="1"/>
</dbReference>
<dbReference type="SMART" id="SM00387">
    <property type="entry name" value="HATPase_c"/>
    <property type="match status" value="1"/>
</dbReference>
<keyword evidence="8" id="KW-0547">Nucleotide-binding</keyword>
<keyword evidence="12" id="KW-0902">Two-component regulatory system</keyword>
<name>A0A239HMG5_9PSED</name>
<dbReference type="EC" id="2.7.13.3" evidence="3"/>
<reference evidence="18" key="1">
    <citation type="submission" date="2017-06" db="EMBL/GenBank/DDBJ databases">
        <authorList>
            <person name="Varghese N."/>
            <person name="Submissions S."/>
        </authorList>
    </citation>
    <scope>NUCLEOTIDE SEQUENCE [LARGE SCALE GENOMIC DNA]</scope>
    <source>
        <strain evidence="18">CIP 108523</strain>
    </source>
</reference>
<keyword evidence="11 14" id="KW-1133">Transmembrane helix</keyword>
<sequence length="347" mass="38401">MNRFEHTLPAHSKSSEGDKSLALSGVRSLSFRLFSLFILGLVLTHSLLWEVHKNFDQLELSSTSPSFLIGALLGIVLILAATWLTARLITQPLHSFEQVLNTLDPASPEYLEEEGPTEVVKVVAAFNGMQRRVTEYLQQRVQVLGSISHDLQAPITRMRLRAECMGDSFYREKLFKDLQEVEHLVREGIDYARSVHLIEESSCTIDVDAFIESLIFDYQDTRQRVYCAGKSNALIDAKPIALRRVLTNLVDNALKYAGAAAVTVAVTDARLSIKVQDRGPGIAEQLLADVLKPFYRADEKKNTCIRGNGLGLAIAQQLMNTMGGSISLCNRQGGGLCVELQLGCRPV</sequence>
<dbReference type="InterPro" id="IPR003660">
    <property type="entry name" value="HAMP_dom"/>
</dbReference>
<dbReference type="PROSITE" id="PS50109">
    <property type="entry name" value="HIS_KIN"/>
    <property type="match status" value="1"/>
</dbReference>
<evidence type="ECO:0000256" key="2">
    <source>
        <dbReference type="ARBA" id="ARBA00004429"/>
    </source>
</evidence>
<evidence type="ECO:0000256" key="10">
    <source>
        <dbReference type="ARBA" id="ARBA00022840"/>
    </source>
</evidence>
<evidence type="ECO:0000259" key="15">
    <source>
        <dbReference type="PROSITE" id="PS50109"/>
    </source>
</evidence>
<dbReference type="AlphaFoldDB" id="A0A239HMG5"/>
<protein>
    <recommendedName>
        <fullName evidence="3">histidine kinase</fullName>
        <ecNumber evidence="3">2.7.13.3</ecNumber>
    </recommendedName>
</protein>
<feature type="domain" description="Histidine kinase" evidence="15">
    <location>
        <begin position="146"/>
        <end position="346"/>
    </location>
</feature>
<gene>
    <name evidence="17" type="ORF">SAMN05216255_3474</name>
</gene>
<dbReference type="PROSITE" id="PS50885">
    <property type="entry name" value="HAMP"/>
    <property type="match status" value="1"/>
</dbReference>
<evidence type="ECO:0000256" key="14">
    <source>
        <dbReference type="SAM" id="Phobius"/>
    </source>
</evidence>
<evidence type="ECO:0000256" key="1">
    <source>
        <dbReference type="ARBA" id="ARBA00000085"/>
    </source>
</evidence>
<evidence type="ECO:0000256" key="12">
    <source>
        <dbReference type="ARBA" id="ARBA00023012"/>
    </source>
</evidence>
<evidence type="ECO:0000256" key="6">
    <source>
        <dbReference type="ARBA" id="ARBA00022679"/>
    </source>
</evidence>
<dbReference type="InterPro" id="IPR005467">
    <property type="entry name" value="His_kinase_dom"/>
</dbReference>
<dbReference type="RefSeq" id="WP_010489085.1">
    <property type="nucleotide sequence ID" value="NZ_FZOG01000005.1"/>
</dbReference>
<dbReference type="InterPro" id="IPR050980">
    <property type="entry name" value="2C_sensor_his_kinase"/>
</dbReference>
<dbReference type="PANTHER" id="PTHR44936">
    <property type="entry name" value="SENSOR PROTEIN CREC"/>
    <property type="match status" value="1"/>
</dbReference>
<keyword evidence="13 14" id="KW-0472">Membrane</keyword>
<dbReference type="PANTHER" id="PTHR44936:SF5">
    <property type="entry name" value="SENSOR HISTIDINE KINASE ENVZ"/>
    <property type="match status" value="1"/>
</dbReference>
<evidence type="ECO:0000256" key="11">
    <source>
        <dbReference type="ARBA" id="ARBA00022989"/>
    </source>
</evidence>
<organism evidence="17 18">
    <name type="scientific">Pseudomonas segetis</name>
    <dbReference type="NCBI Taxonomy" id="298908"/>
    <lineage>
        <taxon>Bacteria</taxon>
        <taxon>Pseudomonadati</taxon>
        <taxon>Pseudomonadota</taxon>
        <taxon>Gammaproteobacteria</taxon>
        <taxon>Pseudomonadales</taxon>
        <taxon>Pseudomonadaceae</taxon>
        <taxon>Pseudomonas</taxon>
    </lineage>
</organism>
<keyword evidence="18" id="KW-1185">Reference proteome</keyword>
<evidence type="ECO:0000256" key="5">
    <source>
        <dbReference type="ARBA" id="ARBA00022553"/>
    </source>
</evidence>